<organism evidence="1 2">
    <name type="scientific">Malus domestica</name>
    <name type="common">Apple</name>
    <name type="synonym">Pyrus malus</name>
    <dbReference type="NCBI Taxonomy" id="3750"/>
    <lineage>
        <taxon>Eukaryota</taxon>
        <taxon>Viridiplantae</taxon>
        <taxon>Streptophyta</taxon>
        <taxon>Embryophyta</taxon>
        <taxon>Tracheophyta</taxon>
        <taxon>Spermatophyta</taxon>
        <taxon>Magnoliopsida</taxon>
        <taxon>eudicotyledons</taxon>
        <taxon>Gunneridae</taxon>
        <taxon>Pentapetalae</taxon>
        <taxon>rosids</taxon>
        <taxon>fabids</taxon>
        <taxon>Rosales</taxon>
        <taxon>Rosaceae</taxon>
        <taxon>Amygdaloideae</taxon>
        <taxon>Maleae</taxon>
        <taxon>Malus</taxon>
    </lineage>
</organism>
<dbReference type="Proteomes" id="UP000290289">
    <property type="component" value="Chromosome 14"/>
</dbReference>
<accession>A0A498I347</accession>
<dbReference type="AlphaFoldDB" id="A0A498I347"/>
<reference evidence="1 2" key="1">
    <citation type="submission" date="2018-10" db="EMBL/GenBank/DDBJ databases">
        <title>A high-quality apple genome assembly.</title>
        <authorList>
            <person name="Hu J."/>
        </authorList>
    </citation>
    <scope>NUCLEOTIDE SEQUENCE [LARGE SCALE GENOMIC DNA]</scope>
    <source>
        <strain evidence="2">cv. HFTH1</strain>
        <tissue evidence="1">Young leaf</tissue>
    </source>
</reference>
<proteinExistence type="predicted"/>
<comment type="caution">
    <text evidence="1">The sequence shown here is derived from an EMBL/GenBank/DDBJ whole genome shotgun (WGS) entry which is preliminary data.</text>
</comment>
<protein>
    <submittedName>
        <fullName evidence="1">Uncharacterized protein</fullName>
    </submittedName>
</protein>
<sequence>MLGQEQPNMEDYQTEQAVQQIKHFSHDQHFFILSDAVVRDLDGTITCEGCMRPIAMTLDNGDKKEITSLDLYVLFLEGLDFMSPLFSLYHSRFLFLEGYGMEQPSTFHEEVTKQKLNARLIMNLNENMNHL</sequence>
<keyword evidence="2" id="KW-1185">Reference proteome</keyword>
<name>A0A498I347_MALDO</name>
<evidence type="ECO:0000313" key="2">
    <source>
        <dbReference type="Proteomes" id="UP000290289"/>
    </source>
</evidence>
<dbReference type="EMBL" id="RDQH01000340">
    <property type="protein sequence ID" value="RXH76594.1"/>
    <property type="molecule type" value="Genomic_DNA"/>
</dbReference>
<evidence type="ECO:0000313" key="1">
    <source>
        <dbReference type="EMBL" id="RXH76594.1"/>
    </source>
</evidence>
<gene>
    <name evidence="1" type="ORF">DVH24_019482</name>
</gene>